<feature type="compositionally biased region" description="Polar residues" evidence="1">
    <location>
        <begin position="24"/>
        <end position="43"/>
    </location>
</feature>
<reference evidence="2 3" key="1">
    <citation type="submission" date="2018-03" db="EMBL/GenBank/DDBJ databases">
        <title>Genomic Encyclopedia of Archaeal and Bacterial Type Strains, Phase II (KMG-II): from individual species to whole genera.</title>
        <authorList>
            <person name="Goeker M."/>
        </authorList>
    </citation>
    <scope>NUCLEOTIDE SEQUENCE [LARGE SCALE GENOMIC DNA]</scope>
    <source>
        <strain evidence="2 3">DSM 100065</strain>
    </source>
</reference>
<feature type="compositionally biased region" description="Polar residues" evidence="1">
    <location>
        <begin position="1"/>
        <end position="14"/>
    </location>
</feature>
<protein>
    <submittedName>
        <fullName evidence="2">Uncharacterized protein</fullName>
    </submittedName>
</protein>
<dbReference type="RefSeq" id="WP_106349871.1">
    <property type="nucleotide sequence ID" value="NZ_PVUE01000013.1"/>
</dbReference>
<feature type="region of interest" description="Disordered" evidence="1">
    <location>
        <begin position="1"/>
        <end position="56"/>
    </location>
</feature>
<dbReference type="EMBL" id="PVUE01000013">
    <property type="protein sequence ID" value="PRZ40947.1"/>
    <property type="molecule type" value="Genomic_DNA"/>
</dbReference>
<gene>
    <name evidence="2" type="ORF">CLV47_113113</name>
</gene>
<organism evidence="2 3">
    <name type="scientific">Antricoccus suffuscus</name>
    <dbReference type="NCBI Taxonomy" id="1629062"/>
    <lineage>
        <taxon>Bacteria</taxon>
        <taxon>Bacillati</taxon>
        <taxon>Actinomycetota</taxon>
        <taxon>Actinomycetes</taxon>
        <taxon>Geodermatophilales</taxon>
        <taxon>Antricoccaceae</taxon>
        <taxon>Antricoccus</taxon>
    </lineage>
</organism>
<evidence type="ECO:0000313" key="3">
    <source>
        <dbReference type="Proteomes" id="UP000237752"/>
    </source>
</evidence>
<sequence length="99" mass="10611">MDITQPDSGQQQPDDVSGGDGVESATSNGETGSTPKPSAPNQHQLDRRAAETETPQRFAAVLAEVDAVDERPLADHNDVFTRAHRELTDALNDVERGDS</sequence>
<accession>A0A2T0ZXI1</accession>
<dbReference type="AlphaFoldDB" id="A0A2T0ZXI1"/>
<keyword evidence="3" id="KW-1185">Reference proteome</keyword>
<dbReference type="Proteomes" id="UP000237752">
    <property type="component" value="Unassembled WGS sequence"/>
</dbReference>
<evidence type="ECO:0000313" key="2">
    <source>
        <dbReference type="EMBL" id="PRZ40947.1"/>
    </source>
</evidence>
<name>A0A2T0ZXI1_9ACTN</name>
<evidence type="ECO:0000256" key="1">
    <source>
        <dbReference type="SAM" id="MobiDB-lite"/>
    </source>
</evidence>
<proteinExistence type="predicted"/>
<comment type="caution">
    <text evidence="2">The sequence shown here is derived from an EMBL/GenBank/DDBJ whole genome shotgun (WGS) entry which is preliminary data.</text>
</comment>